<sequence length="218" mass="24694">MTENEMKYLLLPAGPILDILGGEKWLETRKQTTKAEERIFKKCQTCGAREPLVTLLKCNSCKYTYYWACQKAHWSHHNERAEKLKNIERLSLTDPDTAQRAADWSSCLKHKFRVLACGVFCIKDVLHDIETHMGLERGEGQVFVDNMFPKAHDVHARIHFVDLYFGHGVSASLGTGAMNSVVLRENPYDPDGRKGFNVGAPPKPLVLRSGAKDVKHIF</sequence>
<evidence type="ECO:0000313" key="2">
    <source>
        <dbReference type="Proteomes" id="UP001215598"/>
    </source>
</evidence>
<dbReference type="EMBL" id="JARKIB010000054">
    <property type="protein sequence ID" value="KAJ7753792.1"/>
    <property type="molecule type" value="Genomic_DNA"/>
</dbReference>
<dbReference type="Proteomes" id="UP001215598">
    <property type="component" value="Unassembled WGS sequence"/>
</dbReference>
<comment type="caution">
    <text evidence="1">The sequence shown here is derived from an EMBL/GenBank/DDBJ whole genome shotgun (WGS) entry which is preliminary data.</text>
</comment>
<gene>
    <name evidence="1" type="ORF">B0H16DRAFT_1459265</name>
</gene>
<evidence type="ECO:0008006" key="3">
    <source>
        <dbReference type="Google" id="ProtNLM"/>
    </source>
</evidence>
<name>A0AAD7IZV8_9AGAR</name>
<dbReference type="AlphaFoldDB" id="A0AAD7IZV8"/>
<keyword evidence="2" id="KW-1185">Reference proteome</keyword>
<protein>
    <recommendedName>
        <fullName evidence="3">MYND-type domain-containing protein</fullName>
    </recommendedName>
</protein>
<reference evidence="1" key="1">
    <citation type="submission" date="2023-03" db="EMBL/GenBank/DDBJ databases">
        <title>Massive genome expansion in bonnet fungi (Mycena s.s.) driven by repeated elements and novel gene families across ecological guilds.</title>
        <authorList>
            <consortium name="Lawrence Berkeley National Laboratory"/>
            <person name="Harder C.B."/>
            <person name="Miyauchi S."/>
            <person name="Viragh M."/>
            <person name="Kuo A."/>
            <person name="Thoen E."/>
            <person name="Andreopoulos B."/>
            <person name="Lu D."/>
            <person name="Skrede I."/>
            <person name="Drula E."/>
            <person name="Henrissat B."/>
            <person name="Morin E."/>
            <person name="Kohler A."/>
            <person name="Barry K."/>
            <person name="LaButti K."/>
            <person name="Morin E."/>
            <person name="Salamov A."/>
            <person name="Lipzen A."/>
            <person name="Mereny Z."/>
            <person name="Hegedus B."/>
            <person name="Baldrian P."/>
            <person name="Stursova M."/>
            <person name="Weitz H."/>
            <person name="Taylor A."/>
            <person name="Grigoriev I.V."/>
            <person name="Nagy L.G."/>
            <person name="Martin F."/>
            <person name="Kauserud H."/>
        </authorList>
    </citation>
    <scope>NUCLEOTIDE SEQUENCE</scope>
    <source>
        <strain evidence="1">CBHHK182m</strain>
    </source>
</reference>
<evidence type="ECO:0000313" key="1">
    <source>
        <dbReference type="EMBL" id="KAJ7753792.1"/>
    </source>
</evidence>
<organism evidence="1 2">
    <name type="scientific">Mycena metata</name>
    <dbReference type="NCBI Taxonomy" id="1033252"/>
    <lineage>
        <taxon>Eukaryota</taxon>
        <taxon>Fungi</taxon>
        <taxon>Dikarya</taxon>
        <taxon>Basidiomycota</taxon>
        <taxon>Agaricomycotina</taxon>
        <taxon>Agaricomycetes</taxon>
        <taxon>Agaricomycetidae</taxon>
        <taxon>Agaricales</taxon>
        <taxon>Marasmiineae</taxon>
        <taxon>Mycenaceae</taxon>
        <taxon>Mycena</taxon>
    </lineage>
</organism>
<dbReference type="SUPFAM" id="SSF144232">
    <property type="entry name" value="HIT/MYND zinc finger-like"/>
    <property type="match status" value="1"/>
</dbReference>
<proteinExistence type="predicted"/>
<accession>A0AAD7IZV8</accession>